<organism evidence="2 3">
    <name type="scientific">Purpureocillium lilacinum</name>
    <name type="common">Paecilomyces lilacinus</name>
    <dbReference type="NCBI Taxonomy" id="33203"/>
    <lineage>
        <taxon>Eukaryota</taxon>
        <taxon>Fungi</taxon>
        <taxon>Dikarya</taxon>
        <taxon>Ascomycota</taxon>
        <taxon>Pezizomycotina</taxon>
        <taxon>Sordariomycetes</taxon>
        <taxon>Hypocreomycetidae</taxon>
        <taxon>Hypocreales</taxon>
        <taxon>Ophiocordycipitaceae</taxon>
        <taxon>Purpureocillium</taxon>
    </lineage>
</organism>
<dbReference type="Proteomes" id="UP000078340">
    <property type="component" value="Unassembled WGS sequence"/>
</dbReference>
<dbReference type="AlphaFoldDB" id="A0A179H149"/>
<reference evidence="2 3" key="1">
    <citation type="submission" date="2016-02" db="EMBL/GenBank/DDBJ databases">
        <title>Biosynthesis of antibiotic leucinostatins and their inhibition on Phytophthora in bio-control Purpureocillium lilacinum.</title>
        <authorList>
            <person name="Wang G."/>
            <person name="Liu Z."/>
            <person name="Lin R."/>
            <person name="Li E."/>
            <person name="Mao Z."/>
            <person name="Ling J."/>
            <person name="Yin W."/>
            <person name="Xie B."/>
        </authorList>
    </citation>
    <scope>NUCLEOTIDE SEQUENCE [LARGE SCALE GENOMIC DNA]</scope>
    <source>
        <strain evidence="2">PLFJ-1</strain>
    </source>
</reference>
<protein>
    <submittedName>
        <fullName evidence="2">Uncharacterized protein</fullName>
    </submittedName>
</protein>
<comment type="caution">
    <text evidence="2">The sequence shown here is derived from an EMBL/GenBank/DDBJ whole genome shotgun (WGS) entry which is preliminary data.</text>
</comment>
<evidence type="ECO:0000256" key="1">
    <source>
        <dbReference type="SAM" id="MobiDB-lite"/>
    </source>
</evidence>
<gene>
    <name evidence="2" type="ORF">VFPFJ_09056</name>
</gene>
<name>A0A179H149_PURLI</name>
<evidence type="ECO:0000313" key="3">
    <source>
        <dbReference type="Proteomes" id="UP000078340"/>
    </source>
</evidence>
<evidence type="ECO:0000313" key="2">
    <source>
        <dbReference type="EMBL" id="OAQ83253.1"/>
    </source>
</evidence>
<accession>A0A179H149</accession>
<dbReference type="EMBL" id="LSBI01000008">
    <property type="protein sequence ID" value="OAQ83253.1"/>
    <property type="molecule type" value="Genomic_DNA"/>
</dbReference>
<sequence>MGWACRSRKCGAGQGGTRIARPGDGGPGGLQRLVFSCNALFKRHASPPRVAAQGQRRVVSCIVHPARRLVGSRYPRYCVLRSAIPVTAHQSRGPGSESCILSE</sequence>
<feature type="region of interest" description="Disordered" evidence="1">
    <location>
        <begin position="1"/>
        <end position="26"/>
    </location>
</feature>
<proteinExistence type="predicted"/>